<dbReference type="OrthoDB" id="9876299at2759"/>
<protein>
    <submittedName>
        <fullName evidence="4">NAD(P)-binding protein</fullName>
    </submittedName>
</protein>
<gene>
    <name evidence="4" type="ORF">BDN70DRAFT_885643</name>
</gene>
<name>A0A9P5YQP3_9AGAR</name>
<keyword evidence="5" id="KW-1185">Reference proteome</keyword>
<dbReference type="AlphaFoldDB" id="A0A9P5YQP3"/>
<comment type="caution">
    <text evidence="4">The sequence shown here is derived from an EMBL/GenBank/DDBJ whole genome shotgun (WGS) entry which is preliminary data.</text>
</comment>
<comment type="similarity">
    <text evidence="1">Belongs to the short-chain dehydrogenases/reductases (SDR) family.</text>
</comment>
<dbReference type="PRINTS" id="PR00081">
    <property type="entry name" value="GDHRDH"/>
</dbReference>
<dbReference type="InterPro" id="IPR051468">
    <property type="entry name" value="Fungal_SecMetab_SDRs"/>
</dbReference>
<dbReference type="EMBL" id="MU155425">
    <property type="protein sequence ID" value="KAF9473667.1"/>
    <property type="molecule type" value="Genomic_DNA"/>
</dbReference>
<dbReference type="GO" id="GO:0016491">
    <property type="term" value="F:oxidoreductase activity"/>
    <property type="evidence" value="ECO:0007669"/>
    <property type="project" value="UniProtKB-KW"/>
</dbReference>
<keyword evidence="2" id="KW-0521">NADP</keyword>
<dbReference type="PANTHER" id="PTHR43544">
    <property type="entry name" value="SHORT-CHAIN DEHYDROGENASE/REDUCTASE"/>
    <property type="match status" value="1"/>
</dbReference>
<dbReference type="Gene3D" id="3.40.50.720">
    <property type="entry name" value="NAD(P)-binding Rossmann-like Domain"/>
    <property type="match status" value="1"/>
</dbReference>
<evidence type="ECO:0000313" key="5">
    <source>
        <dbReference type="Proteomes" id="UP000807469"/>
    </source>
</evidence>
<keyword evidence="3" id="KW-0560">Oxidoreductase</keyword>
<dbReference type="Proteomes" id="UP000807469">
    <property type="component" value="Unassembled WGS sequence"/>
</dbReference>
<dbReference type="SUPFAM" id="SSF51735">
    <property type="entry name" value="NAD(P)-binding Rossmann-fold domains"/>
    <property type="match status" value="1"/>
</dbReference>
<accession>A0A9P5YQP3</accession>
<evidence type="ECO:0000256" key="1">
    <source>
        <dbReference type="ARBA" id="ARBA00006484"/>
    </source>
</evidence>
<proteinExistence type="inferred from homology"/>
<dbReference type="GO" id="GO:0005737">
    <property type="term" value="C:cytoplasm"/>
    <property type="evidence" value="ECO:0007669"/>
    <property type="project" value="TreeGrafter"/>
</dbReference>
<dbReference type="InterPro" id="IPR036291">
    <property type="entry name" value="NAD(P)-bd_dom_sf"/>
</dbReference>
<dbReference type="PANTHER" id="PTHR43544:SF7">
    <property type="entry name" value="NADB-LER2"/>
    <property type="match status" value="1"/>
</dbReference>
<evidence type="ECO:0000256" key="2">
    <source>
        <dbReference type="ARBA" id="ARBA00022857"/>
    </source>
</evidence>
<dbReference type="Pfam" id="PF00106">
    <property type="entry name" value="adh_short"/>
    <property type="match status" value="1"/>
</dbReference>
<evidence type="ECO:0000256" key="3">
    <source>
        <dbReference type="ARBA" id="ARBA00023002"/>
    </source>
</evidence>
<sequence>MSESSKPKIYLVAGATRGLGLAFVETIASRDSTAIIYAGGRNPSSSPQLVKLAEKYPGRIECITYVAGDKEGNDAMARAIKAKYGRVDTVIANAGINNRVGQIHELSIETYNDYFSVNVLGPIVLFQSVRGLLSASTEPRFICISSGRGSLELISRKSGIDMSAYGMSKAALNWVTRKIHFENEWLVSFPICPGPVYTDMAKEAIASDETGTLATMKDVWRPPNVVAEMILDIVATSTRDKDGGQFHNESGGRYPW</sequence>
<reference evidence="4" key="1">
    <citation type="submission" date="2020-11" db="EMBL/GenBank/DDBJ databases">
        <authorList>
            <consortium name="DOE Joint Genome Institute"/>
            <person name="Ahrendt S."/>
            <person name="Riley R."/>
            <person name="Andreopoulos W."/>
            <person name="Labutti K."/>
            <person name="Pangilinan J."/>
            <person name="Ruiz-Duenas F.J."/>
            <person name="Barrasa J.M."/>
            <person name="Sanchez-Garcia M."/>
            <person name="Camarero S."/>
            <person name="Miyauchi S."/>
            <person name="Serrano A."/>
            <person name="Linde D."/>
            <person name="Babiker R."/>
            <person name="Drula E."/>
            <person name="Ayuso-Fernandez I."/>
            <person name="Pacheco R."/>
            <person name="Padilla G."/>
            <person name="Ferreira P."/>
            <person name="Barriuso J."/>
            <person name="Kellner H."/>
            <person name="Castanera R."/>
            <person name="Alfaro M."/>
            <person name="Ramirez L."/>
            <person name="Pisabarro A.G."/>
            <person name="Kuo A."/>
            <person name="Tritt A."/>
            <person name="Lipzen A."/>
            <person name="He G."/>
            <person name="Yan M."/>
            <person name="Ng V."/>
            <person name="Cullen D."/>
            <person name="Martin F."/>
            <person name="Rosso M.-N."/>
            <person name="Henrissat B."/>
            <person name="Hibbett D."/>
            <person name="Martinez A.T."/>
            <person name="Grigoriev I.V."/>
        </authorList>
    </citation>
    <scope>NUCLEOTIDE SEQUENCE</scope>
    <source>
        <strain evidence="4">CIRM-BRFM 674</strain>
    </source>
</reference>
<organism evidence="4 5">
    <name type="scientific">Pholiota conissans</name>
    <dbReference type="NCBI Taxonomy" id="109636"/>
    <lineage>
        <taxon>Eukaryota</taxon>
        <taxon>Fungi</taxon>
        <taxon>Dikarya</taxon>
        <taxon>Basidiomycota</taxon>
        <taxon>Agaricomycotina</taxon>
        <taxon>Agaricomycetes</taxon>
        <taxon>Agaricomycetidae</taxon>
        <taxon>Agaricales</taxon>
        <taxon>Agaricineae</taxon>
        <taxon>Strophariaceae</taxon>
        <taxon>Pholiota</taxon>
    </lineage>
</organism>
<evidence type="ECO:0000313" key="4">
    <source>
        <dbReference type="EMBL" id="KAF9473667.1"/>
    </source>
</evidence>
<dbReference type="InterPro" id="IPR002347">
    <property type="entry name" value="SDR_fam"/>
</dbReference>